<gene>
    <name evidence="4" type="ORF">GCM10009836_46520</name>
</gene>
<reference evidence="4 5" key="1">
    <citation type="journal article" date="2019" name="Int. J. Syst. Evol. Microbiol.">
        <title>The Global Catalogue of Microorganisms (GCM) 10K type strain sequencing project: providing services to taxonomists for standard genome sequencing and annotation.</title>
        <authorList>
            <consortium name="The Broad Institute Genomics Platform"/>
            <consortium name="The Broad Institute Genome Sequencing Center for Infectious Disease"/>
            <person name="Wu L."/>
            <person name="Ma J."/>
        </authorList>
    </citation>
    <scope>NUCLEOTIDE SEQUENCE [LARGE SCALE GENOMIC DNA]</scope>
    <source>
        <strain evidence="4 5">JCM 16009</strain>
    </source>
</reference>
<keyword evidence="5" id="KW-1185">Reference proteome</keyword>
<organism evidence="4 5">
    <name type="scientific">Pseudonocardia ailaonensis</name>
    <dbReference type="NCBI Taxonomy" id="367279"/>
    <lineage>
        <taxon>Bacteria</taxon>
        <taxon>Bacillati</taxon>
        <taxon>Actinomycetota</taxon>
        <taxon>Actinomycetes</taxon>
        <taxon>Pseudonocardiales</taxon>
        <taxon>Pseudonocardiaceae</taxon>
        <taxon>Pseudonocardia</taxon>
    </lineage>
</organism>
<protein>
    <recommendedName>
        <fullName evidence="3">Tetracycline repressor TetR C-terminal domain-containing protein</fullName>
    </recommendedName>
</protein>
<evidence type="ECO:0000313" key="4">
    <source>
        <dbReference type="EMBL" id="GAA1861074.1"/>
    </source>
</evidence>
<comment type="caution">
    <text evidence="4">The sequence shown here is derived from an EMBL/GenBank/DDBJ whole genome shotgun (WGS) entry which is preliminary data.</text>
</comment>
<proteinExistence type="predicted"/>
<dbReference type="Gene3D" id="1.10.357.10">
    <property type="entry name" value="Tetracycline Repressor, domain 2"/>
    <property type="match status" value="1"/>
</dbReference>
<dbReference type="EMBL" id="BAAAQK010000018">
    <property type="protein sequence ID" value="GAA1861074.1"/>
    <property type="molecule type" value="Genomic_DNA"/>
</dbReference>
<dbReference type="Proteomes" id="UP001500449">
    <property type="component" value="Unassembled WGS sequence"/>
</dbReference>
<evidence type="ECO:0000256" key="2">
    <source>
        <dbReference type="ARBA" id="ARBA00023163"/>
    </source>
</evidence>
<keyword evidence="2" id="KW-0804">Transcription</keyword>
<dbReference type="Pfam" id="PF02909">
    <property type="entry name" value="TetR_C_1"/>
    <property type="match status" value="1"/>
</dbReference>
<accession>A0ABN2NBV8</accession>
<keyword evidence="1" id="KW-0805">Transcription regulation</keyword>
<evidence type="ECO:0000259" key="3">
    <source>
        <dbReference type="Pfam" id="PF02909"/>
    </source>
</evidence>
<name>A0ABN2NBV8_9PSEU</name>
<dbReference type="InterPro" id="IPR004111">
    <property type="entry name" value="Repressor_TetR_C"/>
</dbReference>
<evidence type="ECO:0000313" key="5">
    <source>
        <dbReference type="Proteomes" id="UP001500449"/>
    </source>
</evidence>
<sequence>MQPGNARGRVAPVGVLLVGGPRRLGCADAGDRSKGPQRHTGPYIAQLLEEGRYPYFRRLIVEAEDFPDPDVVFERRLGMVLDGLAAGIGATDHRNGGSC</sequence>
<feature type="domain" description="Tetracycline repressor TetR C-terminal" evidence="3">
    <location>
        <begin position="34"/>
        <end position="86"/>
    </location>
</feature>
<evidence type="ECO:0000256" key="1">
    <source>
        <dbReference type="ARBA" id="ARBA00023015"/>
    </source>
</evidence>
<dbReference type="RefSeq" id="WP_344420790.1">
    <property type="nucleotide sequence ID" value="NZ_BAAAQK010000018.1"/>
</dbReference>